<feature type="compositionally biased region" description="Basic and acidic residues" evidence="1">
    <location>
        <begin position="292"/>
        <end position="314"/>
    </location>
</feature>
<proteinExistence type="predicted"/>
<dbReference type="Proteomes" id="UP000827549">
    <property type="component" value="Chromosome 3"/>
</dbReference>
<feature type="region of interest" description="Disordered" evidence="1">
    <location>
        <begin position="292"/>
        <end position="317"/>
    </location>
</feature>
<accession>A0AAF0Y7J7</accession>
<evidence type="ECO:0000313" key="2">
    <source>
        <dbReference type="EMBL" id="WOO81663.1"/>
    </source>
</evidence>
<evidence type="ECO:0000313" key="3">
    <source>
        <dbReference type="Proteomes" id="UP000827549"/>
    </source>
</evidence>
<feature type="region of interest" description="Disordered" evidence="1">
    <location>
        <begin position="138"/>
        <end position="217"/>
    </location>
</feature>
<feature type="region of interest" description="Disordered" evidence="1">
    <location>
        <begin position="254"/>
        <end position="275"/>
    </location>
</feature>
<sequence>MSAQRFRAQVLEDFNEHFQSDDVVFASQKTKLAAERKMGVKVQRPDDAHVNSFPDLMETFVGVERVVPTRKELPDDLTLAPAFIYTCKGVECNKAEDGRTLIFNARRIEGQWFTTSCLVCTELKSKRCDVVNTRLEQRPGAETNGHGKRPASEDDGHDDQVAKRQSTRTSAVGTSSGSEAAKAAPAASKPGLFDSPFKPGLRGENGGPQGGSALEARRLTDVTAELRFQTREVDTLRKDRQAREERIKSLKAELEEQKAENMDLRKSQQEATDELKAQVADLRKAKDAAEKELELSVSRRPDGASKSSERHTDALSKALDAQEKTINILESQLKAANDKIADLEQAAVGTSLRKVTKAVADLTARFDLVRNDHADQLSLLLNAQRDIKDRLGLGGDDKITALEDSIDEIRDKLGMEDKL</sequence>
<evidence type="ECO:0000256" key="1">
    <source>
        <dbReference type="SAM" id="MobiDB-lite"/>
    </source>
</evidence>
<feature type="compositionally biased region" description="Basic and acidic residues" evidence="1">
    <location>
        <begin position="150"/>
        <end position="162"/>
    </location>
</feature>
<dbReference type="GeneID" id="87808416"/>
<protein>
    <submittedName>
        <fullName evidence="2">Uncharacterized protein</fullName>
    </submittedName>
</protein>
<keyword evidence="3" id="KW-1185">Reference proteome</keyword>
<gene>
    <name evidence="2" type="ORF">LOC62_03G005186</name>
</gene>
<feature type="compositionally biased region" description="Low complexity" evidence="1">
    <location>
        <begin position="175"/>
        <end position="191"/>
    </location>
</feature>
<name>A0AAF0Y7J7_9TREE</name>
<organism evidence="2 3">
    <name type="scientific">Vanrija pseudolonga</name>
    <dbReference type="NCBI Taxonomy" id="143232"/>
    <lineage>
        <taxon>Eukaryota</taxon>
        <taxon>Fungi</taxon>
        <taxon>Dikarya</taxon>
        <taxon>Basidiomycota</taxon>
        <taxon>Agaricomycotina</taxon>
        <taxon>Tremellomycetes</taxon>
        <taxon>Trichosporonales</taxon>
        <taxon>Trichosporonaceae</taxon>
        <taxon>Vanrija</taxon>
    </lineage>
</organism>
<dbReference type="RefSeq" id="XP_062627695.1">
    <property type="nucleotide sequence ID" value="XM_062771711.1"/>
</dbReference>
<dbReference type="EMBL" id="CP086716">
    <property type="protein sequence ID" value="WOO81663.1"/>
    <property type="molecule type" value="Genomic_DNA"/>
</dbReference>
<feature type="compositionally biased region" description="Polar residues" evidence="1">
    <location>
        <begin position="163"/>
        <end position="174"/>
    </location>
</feature>
<reference evidence="2" key="1">
    <citation type="submission" date="2023-10" db="EMBL/GenBank/DDBJ databases">
        <authorList>
            <person name="Noh H."/>
        </authorList>
    </citation>
    <scope>NUCLEOTIDE SEQUENCE</scope>
    <source>
        <strain evidence="2">DUCC4014</strain>
    </source>
</reference>
<dbReference type="AlphaFoldDB" id="A0AAF0Y7J7"/>